<dbReference type="AlphaFoldDB" id="A0AAX4P1A5"/>
<evidence type="ECO:0000313" key="2">
    <source>
        <dbReference type="EMBL" id="WZN59868.1"/>
    </source>
</evidence>
<dbReference type="Proteomes" id="UP001472866">
    <property type="component" value="Chromosome 02"/>
</dbReference>
<accession>A0AAX4P1A5</accession>
<evidence type="ECO:0000313" key="3">
    <source>
        <dbReference type="Proteomes" id="UP001472866"/>
    </source>
</evidence>
<sequence length="259" mass="27050">MIAQQVARRPVAPVGSGPRRPRAPHSRSSQQRVALVCRARSSQNTAEMSTSSSVVSPVVAGGTGTGAPLVSQLIFSVSVIACSLSVATAALMCSLIPAVKSLKEAAQEIAFLARVLREETPDTLAAVRLSGVEISDCVEEIGELSTDLTRGLRTSARTIAATSGAVREGAHYVKDNVYPVVKDKVVPAATSTVKTVLTNRADMSNYDKPVIAIAASRTARVIKGIRSLILAREVYGSIRGGSGSAAGEDKGSERMPPRL</sequence>
<feature type="region of interest" description="Disordered" evidence="1">
    <location>
        <begin position="1"/>
        <end position="31"/>
    </location>
</feature>
<keyword evidence="3" id="KW-1185">Reference proteome</keyword>
<dbReference type="PANTHER" id="PTHR33825:SF5">
    <property type="entry name" value="TRANSMEMBRANE PROTEIN"/>
    <property type="match status" value="1"/>
</dbReference>
<name>A0AAX4P1A5_9CHLO</name>
<organism evidence="2 3">
    <name type="scientific">Chloropicon roscoffensis</name>
    <dbReference type="NCBI Taxonomy" id="1461544"/>
    <lineage>
        <taxon>Eukaryota</taxon>
        <taxon>Viridiplantae</taxon>
        <taxon>Chlorophyta</taxon>
        <taxon>Chloropicophyceae</taxon>
        <taxon>Chloropicales</taxon>
        <taxon>Chloropicaceae</taxon>
        <taxon>Chloropicon</taxon>
    </lineage>
</organism>
<proteinExistence type="predicted"/>
<dbReference type="PANTHER" id="PTHR33825">
    <property type="entry name" value="CHITINASE-LIKE PROTEIN"/>
    <property type="match status" value="1"/>
</dbReference>
<evidence type="ECO:0000256" key="1">
    <source>
        <dbReference type="SAM" id="MobiDB-lite"/>
    </source>
</evidence>
<protein>
    <submittedName>
        <fullName evidence="2">Uncharacterized protein</fullName>
    </submittedName>
</protein>
<gene>
    <name evidence="2" type="ORF">HKI87_02g13960</name>
</gene>
<dbReference type="EMBL" id="CP151502">
    <property type="protein sequence ID" value="WZN59868.1"/>
    <property type="molecule type" value="Genomic_DNA"/>
</dbReference>
<reference evidence="2 3" key="1">
    <citation type="submission" date="2024-03" db="EMBL/GenBank/DDBJ databases">
        <title>Complete genome sequence of the green alga Chloropicon roscoffensis RCC1871.</title>
        <authorList>
            <person name="Lemieux C."/>
            <person name="Pombert J.-F."/>
            <person name="Otis C."/>
            <person name="Turmel M."/>
        </authorList>
    </citation>
    <scope>NUCLEOTIDE SEQUENCE [LARGE SCALE GENOMIC DNA]</scope>
    <source>
        <strain evidence="2 3">RCC1871</strain>
    </source>
</reference>